<reference evidence="15" key="2">
    <citation type="submission" date="2020-04" db="EMBL/GenBank/DDBJ databases">
        <title>Genome analysis and biological profiling of marine Cellulosimicrobium funkei MOSEL-ME6.</title>
        <authorList>
            <person name="Tanveer F."/>
            <person name="Xie Y."/>
            <person name="Shinwari Z.K."/>
        </authorList>
    </citation>
    <scope>NUCLEOTIDE SEQUENCE [LARGE SCALE GENOMIC DNA]</scope>
    <source>
        <strain evidence="15">MOSEL-ME25</strain>
    </source>
</reference>
<reference evidence="13 15" key="4">
    <citation type="submission" date="2022-12" db="EMBL/GenBank/DDBJ databases">
        <title>Genome analysis and biological profiling of marine Salinicoccus roseus MOSEL-ME25.</title>
        <authorList>
            <person name="Mirza F.T."/>
            <person name="Xie Y."/>
            <person name="Shinwari Z.K."/>
        </authorList>
    </citation>
    <scope>NUCLEOTIDE SEQUENCE [LARGE SCALE GENOMIC DNA]</scope>
    <source>
        <strain evidence="13 15">MOSEL-ME25</strain>
    </source>
</reference>
<comment type="cofactor">
    <cofactor evidence="1 10">
        <name>pyridoxal 5'-phosphate</name>
        <dbReference type="ChEBI" id="CHEBI:597326"/>
    </cofactor>
</comment>
<dbReference type="PANTHER" id="PTHR11601:SF34">
    <property type="entry name" value="CYSTEINE DESULFURASE"/>
    <property type="match status" value="1"/>
</dbReference>
<dbReference type="OrthoDB" id="9808002at2"/>
<keyword evidence="4" id="KW-0808">Transferase</keyword>
<dbReference type="Gene3D" id="3.90.1150.10">
    <property type="entry name" value="Aspartate Aminotransferase, domain 1"/>
    <property type="match status" value="1"/>
</dbReference>
<evidence type="ECO:0000256" key="9">
    <source>
        <dbReference type="ARBA" id="ARBA00050776"/>
    </source>
</evidence>
<reference evidence="12 14" key="1">
    <citation type="submission" date="2015-01" db="EMBL/GenBank/DDBJ databases">
        <title>Genome sequences of high lactate-tolerant strain Salinicoccus roseus W12 with industrial interest.</title>
        <authorList>
            <person name="Wang H."/>
            <person name="Yu B."/>
        </authorList>
    </citation>
    <scope>NUCLEOTIDE SEQUENCE [LARGE SCALE GENOMIC DNA]</scope>
    <source>
        <strain evidence="12 14">W12</strain>
    </source>
</reference>
<keyword evidence="5" id="KW-0479">Metal-binding</keyword>
<gene>
    <name evidence="13" type="ORF">F7P68_0006290</name>
    <name evidence="12" type="ORF">SN16_04955</name>
</gene>
<evidence type="ECO:0000313" key="15">
    <source>
        <dbReference type="Proteomes" id="UP000527860"/>
    </source>
</evidence>
<dbReference type="GO" id="GO:0051536">
    <property type="term" value="F:iron-sulfur cluster binding"/>
    <property type="evidence" value="ECO:0007669"/>
    <property type="project" value="UniProtKB-KW"/>
</dbReference>
<evidence type="ECO:0000256" key="3">
    <source>
        <dbReference type="ARBA" id="ARBA00012239"/>
    </source>
</evidence>
<dbReference type="InterPro" id="IPR015422">
    <property type="entry name" value="PyrdxlP-dep_Trfase_small"/>
</dbReference>
<comment type="similarity">
    <text evidence="2">Belongs to the class-V pyridoxal-phosphate-dependent aminotransferase family. NifS/IscS subfamily.</text>
</comment>
<evidence type="ECO:0000313" key="12">
    <source>
        <dbReference type="EMBL" id="KIH70914.1"/>
    </source>
</evidence>
<evidence type="ECO:0000256" key="2">
    <source>
        <dbReference type="ARBA" id="ARBA00006490"/>
    </source>
</evidence>
<name>A0A0C2HGZ7_9STAP</name>
<comment type="catalytic activity">
    <reaction evidence="9">
        <text>(sulfur carrier)-H + L-cysteine = (sulfur carrier)-SH + L-alanine</text>
        <dbReference type="Rhea" id="RHEA:43892"/>
        <dbReference type="Rhea" id="RHEA-COMP:14737"/>
        <dbReference type="Rhea" id="RHEA-COMP:14739"/>
        <dbReference type="ChEBI" id="CHEBI:29917"/>
        <dbReference type="ChEBI" id="CHEBI:35235"/>
        <dbReference type="ChEBI" id="CHEBI:57972"/>
        <dbReference type="ChEBI" id="CHEBI:64428"/>
        <dbReference type="EC" id="2.8.1.7"/>
    </reaction>
</comment>
<sequence>MEVYADYAATTPVDRDILKNIIDNADEFGNPSSIHKAGKRAKAQLEKARRQTAALLNASASEIIFTSGATEANNMAIRGVIGRRDRPHVITTEVEHASVLNTFKALEADAEVTYVPADERGVVDMAALKRALREDTALVSIMLVNNETGVMQPIYEIREMLSGSDALLHVDAVQAFGHMTVDVEDFGVDLLSLSAHKLYGPKGVGLLYKSKDVHLDPVITGGSQERDARGGTENTMWIQAMAAAMQKASDEMTRRSIREMQLKELLLNTLTSAEIPFQVNGDVNQSASHIINLYFPWTDAEFLLTALDMAGICLSAGSACHAGTLEPSHVLSSMYGETDRSTKSIRFSFSYMMTDEEIERIAEALGDIYERLMN</sequence>
<accession>A0A0C2HGZ7</accession>
<dbReference type="FunFam" id="3.40.640.10:FF:000084">
    <property type="entry name" value="IscS-like cysteine desulfurase"/>
    <property type="match status" value="1"/>
</dbReference>
<dbReference type="AlphaFoldDB" id="A0A0C2HGZ7"/>
<dbReference type="Pfam" id="PF00266">
    <property type="entry name" value="Aminotran_5"/>
    <property type="match status" value="1"/>
</dbReference>
<dbReference type="InterPro" id="IPR000192">
    <property type="entry name" value="Aminotrans_V_dom"/>
</dbReference>
<dbReference type="InterPro" id="IPR015424">
    <property type="entry name" value="PyrdxlP-dep_Trfase"/>
</dbReference>
<evidence type="ECO:0000256" key="6">
    <source>
        <dbReference type="ARBA" id="ARBA00022898"/>
    </source>
</evidence>
<evidence type="ECO:0000256" key="5">
    <source>
        <dbReference type="ARBA" id="ARBA00022723"/>
    </source>
</evidence>
<dbReference type="EC" id="2.8.1.7" evidence="3"/>
<dbReference type="RefSeq" id="WP_040105516.1">
    <property type="nucleotide sequence ID" value="NZ_JABEVU030000001.1"/>
</dbReference>
<dbReference type="Proteomes" id="UP000527860">
    <property type="component" value="Unassembled WGS sequence"/>
</dbReference>
<proteinExistence type="inferred from homology"/>
<dbReference type="SUPFAM" id="SSF53383">
    <property type="entry name" value="PLP-dependent transferases"/>
    <property type="match status" value="1"/>
</dbReference>
<organism evidence="12 14">
    <name type="scientific">Salinicoccus roseus</name>
    <dbReference type="NCBI Taxonomy" id="45670"/>
    <lineage>
        <taxon>Bacteria</taxon>
        <taxon>Bacillati</taxon>
        <taxon>Bacillota</taxon>
        <taxon>Bacilli</taxon>
        <taxon>Bacillales</taxon>
        <taxon>Staphylococcaceae</taxon>
        <taxon>Salinicoccus</taxon>
    </lineage>
</organism>
<dbReference type="InterPro" id="IPR016454">
    <property type="entry name" value="Cysteine_dSase"/>
</dbReference>
<dbReference type="Gene3D" id="1.10.260.50">
    <property type="match status" value="1"/>
</dbReference>
<dbReference type="GeneID" id="77844896"/>
<evidence type="ECO:0000256" key="7">
    <source>
        <dbReference type="ARBA" id="ARBA00023004"/>
    </source>
</evidence>
<dbReference type="InterPro" id="IPR015421">
    <property type="entry name" value="PyrdxlP-dep_Trfase_major"/>
</dbReference>
<keyword evidence="6" id="KW-0663">Pyridoxal phosphate</keyword>
<dbReference type="PROSITE" id="PS00595">
    <property type="entry name" value="AA_TRANSFER_CLASS_5"/>
    <property type="match status" value="1"/>
</dbReference>
<feature type="domain" description="Aminotransferase class V" evidence="11">
    <location>
        <begin position="3"/>
        <end position="360"/>
    </location>
</feature>
<dbReference type="EMBL" id="JXII01000004">
    <property type="protein sequence ID" value="KIH70914.1"/>
    <property type="molecule type" value="Genomic_DNA"/>
</dbReference>
<dbReference type="EMBL" id="JABEVU030000001">
    <property type="protein sequence ID" value="MDB0580132.1"/>
    <property type="molecule type" value="Genomic_DNA"/>
</dbReference>
<comment type="caution">
    <text evidence="12">The sequence shown here is derived from an EMBL/GenBank/DDBJ whole genome shotgun (WGS) entry which is preliminary data.</text>
</comment>
<dbReference type="PANTHER" id="PTHR11601">
    <property type="entry name" value="CYSTEINE DESULFURYLASE FAMILY MEMBER"/>
    <property type="match status" value="1"/>
</dbReference>
<evidence type="ECO:0000256" key="10">
    <source>
        <dbReference type="RuleBase" id="RU004504"/>
    </source>
</evidence>
<evidence type="ECO:0000256" key="1">
    <source>
        <dbReference type="ARBA" id="ARBA00001933"/>
    </source>
</evidence>
<dbReference type="PIRSF" id="PIRSF005572">
    <property type="entry name" value="NifS"/>
    <property type="match status" value="1"/>
</dbReference>
<evidence type="ECO:0000313" key="14">
    <source>
        <dbReference type="Proteomes" id="UP000031546"/>
    </source>
</evidence>
<dbReference type="STRING" id="45670.SN16_04955"/>
<evidence type="ECO:0000256" key="4">
    <source>
        <dbReference type="ARBA" id="ARBA00022679"/>
    </source>
</evidence>
<dbReference type="GO" id="GO:0031071">
    <property type="term" value="F:cysteine desulfurase activity"/>
    <property type="evidence" value="ECO:0007669"/>
    <property type="project" value="UniProtKB-EC"/>
</dbReference>
<dbReference type="Proteomes" id="UP000031546">
    <property type="component" value="Unassembled WGS sequence"/>
</dbReference>
<evidence type="ECO:0000256" key="8">
    <source>
        <dbReference type="ARBA" id="ARBA00023014"/>
    </source>
</evidence>
<keyword evidence="15" id="KW-1185">Reference proteome</keyword>
<keyword evidence="8" id="KW-0411">Iron-sulfur</keyword>
<evidence type="ECO:0000313" key="13">
    <source>
        <dbReference type="EMBL" id="MDB0580132.1"/>
    </source>
</evidence>
<dbReference type="GO" id="GO:0046872">
    <property type="term" value="F:metal ion binding"/>
    <property type="evidence" value="ECO:0007669"/>
    <property type="project" value="UniProtKB-KW"/>
</dbReference>
<dbReference type="Gene3D" id="3.40.640.10">
    <property type="entry name" value="Type I PLP-dependent aspartate aminotransferase-like (Major domain)"/>
    <property type="match status" value="1"/>
</dbReference>
<keyword evidence="7" id="KW-0408">Iron</keyword>
<reference evidence="13" key="3">
    <citation type="submission" date="2020-04" db="EMBL/GenBank/DDBJ databases">
        <authorList>
            <person name="Tanveer F."/>
            <person name="Xie Y."/>
            <person name="Shinwari Z.K."/>
        </authorList>
    </citation>
    <scope>NUCLEOTIDE SEQUENCE</scope>
    <source>
        <strain evidence="13">MOSEL-ME25</strain>
    </source>
</reference>
<protein>
    <recommendedName>
        <fullName evidence="3">cysteine desulfurase</fullName>
        <ecNumber evidence="3">2.8.1.7</ecNumber>
    </recommendedName>
</protein>
<evidence type="ECO:0000259" key="11">
    <source>
        <dbReference type="Pfam" id="PF00266"/>
    </source>
</evidence>
<dbReference type="InterPro" id="IPR020578">
    <property type="entry name" value="Aminotrans_V_PyrdxlP_BS"/>
</dbReference>